<dbReference type="EMBL" id="BSYO01000006">
    <property type="protein sequence ID" value="GMH05883.1"/>
    <property type="molecule type" value="Genomic_DNA"/>
</dbReference>
<dbReference type="InterPro" id="IPR016135">
    <property type="entry name" value="UBQ-conjugating_enzyme/RWD"/>
</dbReference>
<reference evidence="8" key="1">
    <citation type="submission" date="2023-05" db="EMBL/GenBank/DDBJ databases">
        <title>Nepenthes gracilis genome sequencing.</title>
        <authorList>
            <person name="Fukushima K."/>
        </authorList>
    </citation>
    <scope>NUCLEOTIDE SEQUENCE</scope>
    <source>
        <strain evidence="8">SING2019-196</strain>
    </source>
</reference>
<dbReference type="FunFam" id="3.10.110.10:FF:000010">
    <property type="entry name" value="Ubiquitin-conjugating enzyme E2-16 kDa"/>
    <property type="match status" value="1"/>
</dbReference>
<evidence type="ECO:0000313" key="9">
    <source>
        <dbReference type="Proteomes" id="UP001279734"/>
    </source>
</evidence>
<evidence type="ECO:0000256" key="3">
    <source>
        <dbReference type="ARBA" id="ARBA00022786"/>
    </source>
</evidence>
<gene>
    <name evidence="8" type="ORF">Nepgr_007723</name>
</gene>
<dbReference type="Proteomes" id="UP001279734">
    <property type="component" value="Unassembled WGS sequence"/>
</dbReference>
<organism evidence="8 9">
    <name type="scientific">Nepenthes gracilis</name>
    <name type="common">Slender pitcher plant</name>
    <dbReference type="NCBI Taxonomy" id="150966"/>
    <lineage>
        <taxon>Eukaryota</taxon>
        <taxon>Viridiplantae</taxon>
        <taxon>Streptophyta</taxon>
        <taxon>Embryophyta</taxon>
        <taxon>Tracheophyta</taxon>
        <taxon>Spermatophyta</taxon>
        <taxon>Magnoliopsida</taxon>
        <taxon>eudicotyledons</taxon>
        <taxon>Gunneridae</taxon>
        <taxon>Pentapetalae</taxon>
        <taxon>Caryophyllales</taxon>
        <taxon>Nepenthaceae</taxon>
        <taxon>Nepenthes</taxon>
    </lineage>
</organism>
<evidence type="ECO:0000256" key="5">
    <source>
        <dbReference type="PROSITE-ProRule" id="PRU10133"/>
    </source>
</evidence>
<dbReference type="Gene3D" id="3.10.110.10">
    <property type="entry name" value="Ubiquitin Conjugating Enzyme"/>
    <property type="match status" value="1"/>
</dbReference>
<name>A0AAD3S7D5_NEPGR</name>
<dbReference type="InterPro" id="IPR000608">
    <property type="entry name" value="UBC"/>
</dbReference>
<evidence type="ECO:0000256" key="2">
    <source>
        <dbReference type="ARBA" id="ARBA00022741"/>
    </source>
</evidence>
<keyword evidence="3 6" id="KW-0833">Ubl conjugation pathway</keyword>
<dbReference type="SMART" id="SM00212">
    <property type="entry name" value="UBCc"/>
    <property type="match status" value="1"/>
</dbReference>
<evidence type="ECO:0000256" key="4">
    <source>
        <dbReference type="ARBA" id="ARBA00022840"/>
    </source>
</evidence>
<accession>A0AAD3S7D5</accession>
<keyword evidence="2 6" id="KW-0547">Nucleotide-binding</keyword>
<proteinExistence type="inferred from homology"/>
<evidence type="ECO:0000256" key="6">
    <source>
        <dbReference type="RuleBase" id="RU362109"/>
    </source>
</evidence>
<dbReference type="GO" id="GO:0005524">
    <property type="term" value="F:ATP binding"/>
    <property type="evidence" value="ECO:0007669"/>
    <property type="project" value="UniProtKB-UniRule"/>
</dbReference>
<dbReference type="Pfam" id="PF00179">
    <property type="entry name" value="UQ_con"/>
    <property type="match status" value="1"/>
</dbReference>
<dbReference type="PANTHER" id="PTHR24068">
    <property type="entry name" value="UBIQUITIN-CONJUGATING ENZYME E2"/>
    <property type="match status" value="1"/>
</dbReference>
<evidence type="ECO:0000313" key="8">
    <source>
        <dbReference type="EMBL" id="GMH05883.1"/>
    </source>
</evidence>
<dbReference type="GO" id="GO:0004842">
    <property type="term" value="F:ubiquitin-protein transferase activity"/>
    <property type="evidence" value="ECO:0007669"/>
    <property type="project" value="UniProtKB-ARBA"/>
</dbReference>
<feature type="domain" description="UBC core" evidence="7">
    <location>
        <begin position="26"/>
        <end position="172"/>
    </location>
</feature>
<sequence length="172" mass="19035">MPAAKGTISIEGGEPWSIFGFVETVMATKRIMKELRDLQRDPPASCSAGPVGSDPFRWQATILGPQGTPYAGGIFNLSIHFPKDYPFNPPKVSFTTKVFHPNINEMGSICLDILKEQWSPALAISGVLLSICSLLNDPNPDDPLVAATAKMYKTDRLKYEETARQWTRKYAM</sequence>
<dbReference type="AlphaFoldDB" id="A0AAD3S7D5"/>
<keyword evidence="1" id="KW-0808">Transferase</keyword>
<dbReference type="PROSITE" id="PS00183">
    <property type="entry name" value="UBC_1"/>
    <property type="match status" value="1"/>
</dbReference>
<keyword evidence="9" id="KW-1185">Reference proteome</keyword>
<comment type="caution">
    <text evidence="8">The sequence shown here is derived from an EMBL/GenBank/DDBJ whole genome shotgun (WGS) entry which is preliminary data.</text>
</comment>
<evidence type="ECO:0000256" key="1">
    <source>
        <dbReference type="ARBA" id="ARBA00022679"/>
    </source>
</evidence>
<comment type="similarity">
    <text evidence="6">Belongs to the ubiquitin-conjugating enzyme family.</text>
</comment>
<dbReference type="PROSITE" id="PS50127">
    <property type="entry name" value="UBC_2"/>
    <property type="match status" value="1"/>
</dbReference>
<dbReference type="CDD" id="cd23792">
    <property type="entry name" value="UBCc_UBE2D"/>
    <property type="match status" value="1"/>
</dbReference>
<evidence type="ECO:0000259" key="7">
    <source>
        <dbReference type="PROSITE" id="PS50127"/>
    </source>
</evidence>
<dbReference type="SUPFAM" id="SSF54495">
    <property type="entry name" value="UBC-like"/>
    <property type="match status" value="1"/>
</dbReference>
<feature type="active site" description="Glycyl thioester intermediate" evidence="5">
    <location>
        <position position="110"/>
    </location>
</feature>
<dbReference type="InterPro" id="IPR023313">
    <property type="entry name" value="UBQ-conjugating_AS"/>
</dbReference>
<keyword evidence="4 6" id="KW-0067">ATP-binding</keyword>
<protein>
    <recommendedName>
        <fullName evidence="7">UBC core domain-containing protein</fullName>
    </recommendedName>
</protein>